<reference evidence="1" key="1">
    <citation type="submission" date="2022-07" db="EMBL/GenBank/DDBJ databases">
        <title>Phylogenomic reconstructions and comparative analyses of Kickxellomycotina fungi.</title>
        <authorList>
            <person name="Reynolds N.K."/>
            <person name="Stajich J.E."/>
            <person name="Barry K."/>
            <person name="Grigoriev I.V."/>
            <person name="Crous P."/>
            <person name="Smith M.E."/>
        </authorList>
    </citation>
    <scope>NUCLEOTIDE SEQUENCE</scope>
    <source>
        <strain evidence="1">BCRC 34381</strain>
    </source>
</reference>
<organism evidence="1 2">
    <name type="scientific">Coemansia biformis</name>
    <dbReference type="NCBI Taxonomy" id="1286918"/>
    <lineage>
        <taxon>Eukaryota</taxon>
        <taxon>Fungi</taxon>
        <taxon>Fungi incertae sedis</taxon>
        <taxon>Zoopagomycota</taxon>
        <taxon>Kickxellomycotina</taxon>
        <taxon>Kickxellomycetes</taxon>
        <taxon>Kickxellales</taxon>
        <taxon>Kickxellaceae</taxon>
        <taxon>Coemansia</taxon>
    </lineage>
</organism>
<accession>A0A9W7YD04</accession>
<evidence type="ECO:0000313" key="2">
    <source>
        <dbReference type="Proteomes" id="UP001143981"/>
    </source>
</evidence>
<dbReference type="AlphaFoldDB" id="A0A9W7YD04"/>
<name>A0A9W7YD04_9FUNG</name>
<comment type="caution">
    <text evidence="1">The sequence shown here is derived from an EMBL/GenBank/DDBJ whole genome shotgun (WGS) entry which is preliminary data.</text>
</comment>
<keyword evidence="2" id="KW-1185">Reference proteome</keyword>
<sequence length="245" mass="27508">MAYDIVFIQYGDKAKAVPAVESSNRNVEEPMDVAIKSNMELVAAASSTKVITSAEINVHYLADLLPGHESDIRELGRALASLMPEVHQLDCLGLNNNPIARLLFGHLAGCYTERLTKIKTNHLLLVLHDHQFTKIKDAYMNYDNGLEPHPVVKNVATHMPVKSFDTKLKVVGLGCDGGLHSLDWVAAVVKYLLLRIPTLDKLLVAQYTDELVLDFDMLDEKVTEFIEVYTRRYLHLESVSFLVDY</sequence>
<protein>
    <submittedName>
        <fullName evidence="1">Uncharacterized protein</fullName>
    </submittedName>
</protein>
<evidence type="ECO:0000313" key="1">
    <source>
        <dbReference type="EMBL" id="KAJ1729588.1"/>
    </source>
</evidence>
<proteinExistence type="predicted"/>
<gene>
    <name evidence="1" type="ORF">LPJ61_003450</name>
</gene>
<dbReference type="EMBL" id="JANBOI010000587">
    <property type="protein sequence ID" value="KAJ1729588.1"/>
    <property type="molecule type" value="Genomic_DNA"/>
</dbReference>
<dbReference type="Proteomes" id="UP001143981">
    <property type="component" value="Unassembled WGS sequence"/>
</dbReference>